<dbReference type="AlphaFoldDB" id="A0A919N9M4"/>
<reference evidence="3" key="1">
    <citation type="submission" date="2021-01" db="EMBL/GenBank/DDBJ databases">
        <title>Whole genome shotgun sequence of Actinoplanes siamensis NBRC 109076.</title>
        <authorList>
            <person name="Komaki H."/>
            <person name="Tamura T."/>
        </authorList>
    </citation>
    <scope>NUCLEOTIDE SEQUENCE</scope>
    <source>
        <strain evidence="3">NBRC 109076</strain>
    </source>
</reference>
<evidence type="ECO:0000256" key="2">
    <source>
        <dbReference type="SAM" id="SignalP"/>
    </source>
</evidence>
<keyword evidence="4" id="KW-1185">Reference proteome</keyword>
<dbReference type="Proteomes" id="UP000629619">
    <property type="component" value="Unassembled WGS sequence"/>
</dbReference>
<keyword evidence="2" id="KW-0732">Signal</keyword>
<gene>
    <name evidence="3" type="ORF">Asi03nite_43790</name>
</gene>
<comment type="caution">
    <text evidence="3">The sequence shown here is derived from an EMBL/GenBank/DDBJ whole genome shotgun (WGS) entry which is preliminary data.</text>
</comment>
<accession>A0A919N9M4</accession>
<sequence length="176" mass="17651">MSGSRLATLVLAVLVTAGCTNHPATAPRPSASAYTGPSEPAEPSASATTATPPKALKPPPPIPGELSRRVVTRKDDHHEGRTTMGGSARAGQEYWLHAACTSTTPGRTLSVEIRSAEPGASGDAVVTTGLPCDGQPIVDGIGALPAGVIAVYLHGDQSDVLSAYAVVAPAPASPEG</sequence>
<dbReference type="EMBL" id="BOMW01000041">
    <property type="protein sequence ID" value="GIF06841.1"/>
    <property type="molecule type" value="Genomic_DNA"/>
</dbReference>
<evidence type="ECO:0000256" key="1">
    <source>
        <dbReference type="SAM" id="MobiDB-lite"/>
    </source>
</evidence>
<feature type="signal peptide" evidence="2">
    <location>
        <begin position="1"/>
        <end position="26"/>
    </location>
</feature>
<protein>
    <recommendedName>
        <fullName evidence="5">Secreted protein</fullName>
    </recommendedName>
</protein>
<evidence type="ECO:0008006" key="5">
    <source>
        <dbReference type="Google" id="ProtNLM"/>
    </source>
</evidence>
<evidence type="ECO:0000313" key="4">
    <source>
        <dbReference type="Proteomes" id="UP000629619"/>
    </source>
</evidence>
<dbReference type="RefSeq" id="WP_203682271.1">
    <property type="nucleotide sequence ID" value="NZ_BOMW01000041.1"/>
</dbReference>
<organism evidence="3 4">
    <name type="scientific">Actinoplanes siamensis</name>
    <dbReference type="NCBI Taxonomy" id="1223317"/>
    <lineage>
        <taxon>Bacteria</taxon>
        <taxon>Bacillati</taxon>
        <taxon>Actinomycetota</taxon>
        <taxon>Actinomycetes</taxon>
        <taxon>Micromonosporales</taxon>
        <taxon>Micromonosporaceae</taxon>
        <taxon>Actinoplanes</taxon>
    </lineage>
</organism>
<proteinExistence type="predicted"/>
<feature type="chain" id="PRO_5037918494" description="Secreted protein" evidence="2">
    <location>
        <begin position="27"/>
        <end position="176"/>
    </location>
</feature>
<name>A0A919N9M4_9ACTN</name>
<dbReference type="PROSITE" id="PS51257">
    <property type="entry name" value="PROKAR_LIPOPROTEIN"/>
    <property type="match status" value="1"/>
</dbReference>
<feature type="region of interest" description="Disordered" evidence="1">
    <location>
        <begin position="20"/>
        <end position="68"/>
    </location>
</feature>
<feature type="compositionally biased region" description="Low complexity" evidence="1">
    <location>
        <begin position="35"/>
        <end position="54"/>
    </location>
</feature>
<evidence type="ECO:0000313" key="3">
    <source>
        <dbReference type="EMBL" id="GIF06841.1"/>
    </source>
</evidence>